<accession>A0AAD7Z598</accession>
<comment type="caution">
    <text evidence="1">The sequence shown here is derived from an EMBL/GenBank/DDBJ whole genome shotgun (WGS) entry which is preliminary data.</text>
</comment>
<dbReference type="EMBL" id="JASPKZ010010287">
    <property type="protein sequence ID" value="KAJ9574445.1"/>
    <property type="molecule type" value="Genomic_DNA"/>
</dbReference>
<evidence type="ECO:0000313" key="2">
    <source>
        <dbReference type="Proteomes" id="UP001233999"/>
    </source>
</evidence>
<evidence type="ECO:0000313" key="1">
    <source>
        <dbReference type="EMBL" id="KAJ9574445.1"/>
    </source>
</evidence>
<protein>
    <submittedName>
        <fullName evidence="1">Uncharacterized protein</fullName>
    </submittedName>
</protein>
<dbReference type="Proteomes" id="UP001233999">
    <property type="component" value="Unassembled WGS sequence"/>
</dbReference>
<organism evidence="1 2">
    <name type="scientific">Diploptera punctata</name>
    <name type="common">Pacific beetle cockroach</name>
    <dbReference type="NCBI Taxonomy" id="6984"/>
    <lineage>
        <taxon>Eukaryota</taxon>
        <taxon>Metazoa</taxon>
        <taxon>Ecdysozoa</taxon>
        <taxon>Arthropoda</taxon>
        <taxon>Hexapoda</taxon>
        <taxon>Insecta</taxon>
        <taxon>Pterygota</taxon>
        <taxon>Neoptera</taxon>
        <taxon>Polyneoptera</taxon>
        <taxon>Dictyoptera</taxon>
        <taxon>Blattodea</taxon>
        <taxon>Blaberoidea</taxon>
        <taxon>Blaberidae</taxon>
        <taxon>Diplopterinae</taxon>
        <taxon>Diploptera</taxon>
    </lineage>
</organism>
<keyword evidence="2" id="KW-1185">Reference proteome</keyword>
<feature type="non-terminal residue" evidence="1">
    <location>
        <position position="1"/>
    </location>
</feature>
<gene>
    <name evidence="1" type="ORF">L9F63_008371</name>
</gene>
<dbReference type="AlphaFoldDB" id="A0AAD7Z598"/>
<proteinExistence type="predicted"/>
<reference evidence="1" key="2">
    <citation type="submission" date="2023-05" db="EMBL/GenBank/DDBJ databases">
        <authorList>
            <person name="Fouks B."/>
        </authorList>
    </citation>
    <scope>NUCLEOTIDE SEQUENCE</scope>
    <source>
        <strain evidence="1">Stay&amp;Tobe</strain>
        <tissue evidence="1">Testes</tissue>
    </source>
</reference>
<reference evidence="1" key="1">
    <citation type="journal article" date="2023" name="IScience">
        <title>Live-bearing cockroach genome reveals convergent evolutionary mechanisms linked to viviparity in insects and beyond.</title>
        <authorList>
            <person name="Fouks B."/>
            <person name="Harrison M.C."/>
            <person name="Mikhailova A.A."/>
            <person name="Marchal E."/>
            <person name="English S."/>
            <person name="Carruthers M."/>
            <person name="Jennings E.C."/>
            <person name="Chiamaka E.L."/>
            <person name="Frigard R.A."/>
            <person name="Pippel M."/>
            <person name="Attardo G.M."/>
            <person name="Benoit J.B."/>
            <person name="Bornberg-Bauer E."/>
            <person name="Tobe S.S."/>
        </authorList>
    </citation>
    <scope>NUCLEOTIDE SEQUENCE</scope>
    <source>
        <strain evidence="1">Stay&amp;Tobe</strain>
    </source>
</reference>
<feature type="non-terminal residue" evidence="1">
    <location>
        <position position="59"/>
    </location>
</feature>
<name>A0AAD7Z598_DIPPU</name>
<sequence length="59" mass="7437">NPTVYNKLTLRWHRKCWITWQRHLATSRRQALHRPVQTLHKHIPRHLRIMVCFVFPFYF</sequence>